<reference evidence="2" key="1">
    <citation type="submission" date="2021-02" db="EMBL/GenBank/DDBJ databases">
        <authorList>
            <person name="Nowell W R."/>
        </authorList>
    </citation>
    <scope>NUCLEOTIDE SEQUENCE</scope>
</reference>
<feature type="region of interest" description="Disordered" evidence="1">
    <location>
        <begin position="1"/>
        <end position="83"/>
    </location>
</feature>
<comment type="caution">
    <text evidence="2">The sequence shown here is derived from an EMBL/GenBank/DDBJ whole genome shotgun (WGS) entry which is preliminary data.</text>
</comment>
<protein>
    <submittedName>
        <fullName evidence="2">Uncharacterized protein</fullName>
    </submittedName>
</protein>
<dbReference type="EMBL" id="CAJOBP010047323">
    <property type="protein sequence ID" value="CAF4796222.1"/>
    <property type="molecule type" value="Genomic_DNA"/>
</dbReference>
<gene>
    <name evidence="2" type="ORF">UJA718_LOCUS41073</name>
</gene>
<proteinExistence type="predicted"/>
<accession>A0A821NXJ2</accession>
<evidence type="ECO:0000313" key="3">
    <source>
        <dbReference type="Proteomes" id="UP000663873"/>
    </source>
</evidence>
<organism evidence="2 3">
    <name type="scientific">Rotaria socialis</name>
    <dbReference type="NCBI Taxonomy" id="392032"/>
    <lineage>
        <taxon>Eukaryota</taxon>
        <taxon>Metazoa</taxon>
        <taxon>Spiralia</taxon>
        <taxon>Gnathifera</taxon>
        <taxon>Rotifera</taxon>
        <taxon>Eurotatoria</taxon>
        <taxon>Bdelloidea</taxon>
        <taxon>Philodinida</taxon>
        <taxon>Philodinidae</taxon>
        <taxon>Rotaria</taxon>
    </lineage>
</organism>
<dbReference type="Proteomes" id="UP000663873">
    <property type="component" value="Unassembled WGS sequence"/>
</dbReference>
<evidence type="ECO:0000313" key="2">
    <source>
        <dbReference type="EMBL" id="CAF4796222.1"/>
    </source>
</evidence>
<keyword evidence="3" id="KW-1185">Reference proteome</keyword>
<feature type="non-terminal residue" evidence="2">
    <location>
        <position position="1"/>
    </location>
</feature>
<sequence length="124" mass="13861">YSSNRNNYDGANHYYNPPPRHAKGNVTENNNNNYNTTTTTSTSTKANPPSSKKPTTTTTTRKQDSEPMSPMPNKEQEAPAALSKDTMTHTVMILDVNKVDISIVQFSIFFVFCNKLVFKKVNPS</sequence>
<dbReference type="AlphaFoldDB" id="A0A821NXJ2"/>
<evidence type="ECO:0000256" key="1">
    <source>
        <dbReference type="SAM" id="MobiDB-lite"/>
    </source>
</evidence>
<name>A0A821NXJ2_9BILA</name>
<feature type="compositionally biased region" description="Low complexity" evidence="1">
    <location>
        <begin position="27"/>
        <end position="60"/>
    </location>
</feature>